<dbReference type="AlphaFoldDB" id="A0ABD6EA44"/>
<proteinExistence type="predicted"/>
<feature type="transmembrane region" description="Helical" evidence="5">
    <location>
        <begin position="446"/>
        <end position="463"/>
    </location>
</feature>
<feature type="transmembrane region" description="Helical" evidence="5">
    <location>
        <begin position="215"/>
        <end position="233"/>
    </location>
</feature>
<dbReference type="Proteomes" id="UP001608902">
    <property type="component" value="Unassembled WGS sequence"/>
</dbReference>
<keyword evidence="4 5" id="KW-0472">Membrane</keyword>
<feature type="transmembrane region" description="Helical" evidence="5">
    <location>
        <begin position="475"/>
        <end position="492"/>
    </location>
</feature>
<dbReference type="EMBL" id="JBGFUD010001592">
    <property type="protein sequence ID" value="MFH4976491.1"/>
    <property type="molecule type" value="Genomic_DNA"/>
</dbReference>
<feature type="transmembrane region" description="Helical" evidence="5">
    <location>
        <begin position="538"/>
        <end position="554"/>
    </location>
</feature>
<name>A0ABD6EA44_9BILA</name>
<accession>A0ABD6EA44</accession>
<feature type="transmembrane region" description="Helical" evidence="5">
    <location>
        <begin position="45"/>
        <end position="65"/>
    </location>
</feature>
<comment type="subcellular location">
    <subcellularLocation>
        <location evidence="1">Membrane</location>
        <topology evidence="1">Multi-pass membrane protein</topology>
    </subcellularLocation>
</comment>
<dbReference type="PANTHER" id="PTHR43243:SF20">
    <property type="entry name" value="CATIONIC AMINO ACID TRANSPORTER 3"/>
    <property type="match status" value="1"/>
</dbReference>
<feature type="transmembrane region" description="Helical" evidence="5">
    <location>
        <begin position="118"/>
        <end position="144"/>
    </location>
</feature>
<evidence type="ECO:0000256" key="5">
    <source>
        <dbReference type="SAM" id="Phobius"/>
    </source>
</evidence>
<feature type="transmembrane region" description="Helical" evidence="5">
    <location>
        <begin position="20"/>
        <end position="38"/>
    </location>
</feature>
<dbReference type="Gene3D" id="1.20.1740.10">
    <property type="entry name" value="Amino acid/polyamine transporter I"/>
    <property type="match status" value="1"/>
</dbReference>
<organism evidence="7 8">
    <name type="scientific">Gnathostoma spinigerum</name>
    <dbReference type="NCBI Taxonomy" id="75299"/>
    <lineage>
        <taxon>Eukaryota</taxon>
        <taxon>Metazoa</taxon>
        <taxon>Ecdysozoa</taxon>
        <taxon>Nematoda</taxon>
        <taxon>Chromadorea</taxon>
        <taxon>Rhabditida</taxon>
        <taxon>Spirurina</taxon>
        <taxon>Gnathostomatomorpha</taxon>
        <taxon>Gnathostomatoidea</taxon>
        <taxon>Gnathostomatidae</taxon>
        <taxon>Gnathostoma</taxon>
    </lineage>
</organism>
<evidence type="ECO:0000256" key="2">
    <source>
        <dbReference type="ARBA" id="ARBA00022692"/>
    </source>
</evidence>
<evidence type="ECO:0000256" key="1">
    <source>
        <dbReference type="ARBA" id="ARBA00004141"/>
    </source>
</evidence>
<sequence length="598" mass="66449">MSWPLPKSLGADEYLAESYDGIAMVVILCCSSILFCSLRVAGTLSLIFLVVATLSLTSTLVVGMFHANPENWLAAGFFRDGEKGVFAGGAHLLCAYIGVEGLTYLLEETHSPRRRIPILLPILTVVFTLFIFLATMVFTLSANISRFPSEMLMPEIYRILNVPAAKYVMTVGSVCGLLGSVLVVYLPGTRLLSSMSADRILPIGILAHTSKKRGIPYYAVIMVAIAALLLLVFKKESLIDIVSLNTTIRYTVMAYLTYVEHFRSDPIGLFRETSRYRSIGKKRFFMARSSGYSLNSSEVAPMAKGISRNSIDEMDSDEDSQSNSDYLINYFAQQEAAKLQIRLDEKMEKLFERDDVVKEDLNGVQINRSVFSSLDSFEMNNYGHNCIKSACSLKDTANSADSKNLKGKVFHLYERSIPDIPYYGEFYARQCDSPMHQQICERRARIVLYIFVVFAFACGLLILKTDGGMRAGPIIYLFVALSASLVGLALYIGAQRTNDSFSRRKCKTPGFPYVTLISIFILILFLCSASILTLLKTTAWSILGCIVYVVYGCGHSEQKRQSVGEVVITNEFIDDSKVIAYEVESSTDVSSAHQPSWS</sequence>
<evidence type="ECO:0000313" key="8">
    <source>
        <dbReference type="Proteomes" id="UP001608902"/>
    </source>
</evidence>
<dbReference type="InterPro" id="IPR029485">
    <property type="entry name" value="CAT_C"/>
</dbReference>
<feature type="domain" description="Cationic amino acid transporter C-terminal" evidence="6">
    <location>
        <begin position="507"/>
        <end position="556"/>
    </location>
</feature>
<dbReference type="InterPro" id="IPR002293">
    <property type="entry name" value="AA/rel_permease1"/>
</dbReference>
<comment type="caution">
    <text evidence="7">The sequence shown here is derived from an EMBL/GenBank/DDBJ whole genome shotgun (WGS) entry which is preliminary data.</text>
</comment>
<protein>
    <recommendedName>
        <fullName evidence="6">Cationic amino acid transporter C-terminal domain-containing protein</fullName>
    </recommendedName>
</protein>
<evidence type="ECO:0000313" key="7">
    <source>
        <dbReference type="EMBL" id="MFH4976491.1"/>
    </source>
</evidence>
<evidence type="ECO:0000256" key="3">
    <source>
        <dbReference type="ARBA" id="ARBA00022989"/>
    </source>
</evidence>
<keyword evidence="8" id="KW-1185">Reference proteome</keyword>
<dbReference type="GO" id="GO:0016020">
    <property type="term" value="C:membrane"/>
    <property type="evidence" value="ECO:0007669"/>
    <property type="project" value="UniProtKB-SubCell"/>
</dbReference>
<keyword evidence="2 5" id="KW-0812">Transmembrane</keyword>
<reference evidence="7 8" key="1">
    <citation type="submission" date="2024-08" db="EMBL/GenBank/DDBJ databases">
        <title>Gnathostoma spinigerum genome.</title>
        <authorList>
            <person name="Gonzalez-Bertolin B."/>
            <person name="Monzon S."/>
            <person name="Zaballos A."/>
            <person name="Jimenez P."/>
            <person name="Dekumyoy P."/>
            <person name="Varona S."/>
            <person name="Cuesta I."/>
            <person name="Sumanam S."/>
            <person name="Adisakwattana P."/>
            <person name="Gasser R.B."/>
            <person name="Hernandez-Gonzalez A."/>
            <person name="Young N.D."/>
            <person name="Perteguer M.J."/>
        </authorList>
    </citation>
    <scope>NUCLEOTIDE SEQUENCE [LARGE SCALE GENOMIC DNA]</scope>
    <source>
        <strain evidence="7">AL3</strain>
        <tissue evidence="7">Liver</tissue>
    </source>
</reference>
<feature type="transmembrane region" description="Helical" evidence="5">
    <location>
        <begin position="513"/>
        <end position="532"/>
    </location>
</feature>
<evidence type="ECO:0000256" key="4">
    <source>
        <dbReference type="ARBA" id="ARBA00023136"/>
    </source>
</evidence>
<dbReference type="Pfam" id="PF13520">
    <property type="entry name" value="AA_permease_2"/>
    <property type="match status" value="1"/>
</dbReference>
<gene>
    <name evidence="7" type="ORF">AB6A40_003200</name>
</gene>
<feature type="transmembrane region" description="Helical" evidence="5">
    <location>
        <begin position="85"/>
        <end position="106"/>
    </location>
</feature>
<feature type="transmembrane region" description="Helical" evidence="5">
    <location>
        <begin position="164"/>
        <end position="186"/>
    </location>
</feature>
<dbReference type="Pfam" id="PF13906">
    <property type="entry name" value="AA_permease_C"/>
    <property type="match status" value="1"/>
</dbReference>
<keyword evidence="3 5" id="KW-1133">Transmembrane helix</keyword>
<dbReference type="PANTHER" id="PTHR43243">
    <property type="entry name" value="INNER MEMBRANE TRANSPORTER YGJI-RELATED"/>
    <property type="match status" value="1"/>
</dbReference>
<feature type="transmembrane region" description="Helical" evidence="5">
    <location>
        <begin position="239"/>
        <end position="258"/>
    </location>
</feature>
<evidence type="ECO:0000259" key="6">
    <source>
        <dbReference type="Pfam" id="PF13906"/>
    </source>
</evidence>